<dbReference type="SUPFAM" id="SSF56112">
    <property type="entry name" value="Protein kinase-like (PK-like)"/>
    <property type="match status" value="1"/>
</dbReference>
<dbReference type="PROSITE" id="PS50011">
    <property type="entry name" value="PROTEIN_KINASE_DOM"/>
    <property type="match status" value="1"/>
</dbReference>
<comment type="caution">
    <text evidence="7">The sequence shown here is derived from an EMBL/GenBank/DDBJ whole genome shotgun (WGS) entry which is preliminary data.</text>
</comment>
<keyword evidence="2" id="KW-0547">Nucleotide-binding</keyword>
<dbReference type="InterPro" id="IPR000719">
    <property type="entry name" value="Prot_kinase_dom"/>
</dbReference>
<dbReference type="CDD" id="cd14014">
    <property type="entry name" value="STKc_PknB_like"/>
    <property type="match status" value="1"/>
</dbReference>
<evidence type="ECO:0000256" key="3">
    <source>
        <dbReference type="ARBA" id="ARBA00022777"/>
    </source>
</evidence>
<evidence type="ECO:0000256" key="4">
    <source>
        <dbReference type="ARBA" id="ARBA00022840"/>
    </source>
</evidence>
<dbReference type="InterPro" id="IPR011009">
    <property type="entry name" value="Kinase-like_dom_sf"/>
</dbReference>
<evidence type="ECO:0000313" key="8">
    <source>
        <dbReference type="Proteomes" id="UP000572680"/>
    </source>
</evidence>
<gene>
    <name evidence="7" type="ORF">HNR61_007198</name>
</gene>
<dbReference type="Pfam" id="PF00069">
    <property type="entry name" value="Pkinase"/>
    <property type="match status" value="1"/>
</dbReference>
<dbReference type="PROSITE" id="PS00108">
    <property type="entry name" value="PROTEIN_KINASE_ST"/>
    <property type="match status" value="1"/>
</dbReference>
<evidence type="ECO:0000259" key="6">
    <source>
        <dbReference type="PROSITE" id="PS50011"/>
    </source>
</evidence>
<dbReference type="InterPro" id="IPR008271">
    <property type="entry name" value="Ser/Thr_kinase_AS"/>
</dbReference>
<organism evidence="7 8">
    <name type="scientific">Actinomadura namibiensis</name>
    <dbReference type="NCBI Taxonomy" id="182080"/>
    <lineage>
        <taxon>Bacteria</taxon>
        <taxon>Bacillati</taxon>
        <taxon>Actinomycetota</taxon>
        <taxon>Actinomycetes</taxon>
        <taxon>Streptosporangiales</taxon>
        <taxon>Thermomonosporaceae</taxon>
        <taxon>Actinomadura</taxon>
    </lineage>
</organism>
<dbReference type="RefSeq" id="WP_220510197.1">
    <property type="nucleotide sequence ID" value="NZ_BAAALP010000028.1"/>
</dbReference>
<feature type="domain" description="Protein kinase" evidence="6">
    <location>
        <begin position="18"/>
        <end position="266"/>
    </location>
</feature>
<name>A0A7W3LWG6_ACTNM</name>
<keyword evidence="3 7" id="KW-0418">Kinase</keyword>
<keyword evidence="7" id="KW-0723">Serine/threonine-protein kinase</keyword>
<keyword evidence="1" id="KW-0808">Transferase</keyword>
<dbReference type="PANTHER" id="PTHR43289">
    <property type="entry name" value="MITOGEN-ACTIVATED PROTEIN KINASE KINASE KINASE 20-RELATED"/>
    <property type="match status" value="1"/>
</dbReference>
<keyword evidence="5" id="KW-1133">Transmembrane helix</keyword>
<evidence type="ECO:0000256" key="1">
    <source>
        <dbReference type="ARBA" id="ARBA00022679"/>
    </source>
</evidence>
<dbReference type="Proteomes" id="UP000572680">
    <property type="component" value="Unassembled WGS sequence"/>
</dbReference>
<dbReference type="Gene3D" id="1.10.510.10">
    <property type="entry name" value="Transferase(Phosphotransferase) domain 1"/>
    <property type="match status" value="1"/>
</dbReference>
<dbReference type="PANTHER" id="PTHR43289:SF34">
    <property type="entry name" value="SERINE_THREONINE-PROTEIN KINASE YBDM-RELATED"/>
    <property type="match status" value="1"/>
</dbReference>
<feature type="transmembrane region" description="Helical" evidence="5">
    <location>
        <begin position="329"/>
        <end position="351"/>
    </location>
</feature>
<accession>A0A7W3LWG6</accession>
<protein>
    <submittedName>
        <fullName evidence="7">Serine/threonine protein kinase</fullName>
    </submittedName>
</protein>
<evidence type="ECO:0000256" key="2">
    <source>
        <dbReference type="ARBA" id="ARBA00022741"/>
    </source>
</evidence>
<dbReference type="EMBL" id="JACJIA010000012">
    <property type="protein sequence ID" value="MBA8955522.1"/>
    <property type="molecule type" value="Genomic_DNA"/>
</dbReference>
<evidence type="ECO:0000256" key="5">
    <source>
        <dbReference type="SAM" id="Phobius"/>
    </source>
</evidence>
<dbReference type="GO" id="GO:0005524">
    <property type="term" value="F:ATP binding"/>
    <property type="evidence" value="ECO:0007669"/>
    <property type="project" value="UniProtKB-KW"/>
</dbReference>
<dbReference type="GO" id="GO:0004674">
    <property type="term" value="F:protein serine/threonine kinase activity"/>
    <property type="evidence" value="ECO:0007669"/>
    <property type="project" value="UniProtKB-KW"/>
</dbReference>
<dbReference type="AlphaFoldDB" id="A0A7W3LWG6"/>
<dbReference type="Gene3D" id="3.30.200.20">
    <property type="entry name" value="Phosphorylase Kinase, domain 1"/>
    <property type="match status" value="1"/>
</dbReference>
<keyword evidence="5" id="KW-0812">Transmembrane</keyword>
<proteinExistence type="predicted"/>
<sequence>MADPAPLTPGDPRRLGPYTLTGRIGEGGQGVVYLGRSPDGRQVAVKLLHARFGADAEARARFARELATIERVAGFCTAQVLASDIAGDQPYIVSEYVPGPSLQQLVRERGPRIGTDLDRLAIGTATALTAIHRAGIVHRDFKPPNVLMAPDGPRVIDFGIARALDTHTATSSGLIGTPAFMAPEQVAGAPVDKPVDIFAWGATMVYAATGHSPYGHDTVPAVFNRILNHEPDLAALPPHLREIIASCLAKDPARRPTAQQLLLRLLGEETGADQAMAQGRSMAQQGWAAPLPPPQPIPFTPLAGPPHGTFQPPIPHTVPPPPQRRRTGLAVLAAAAAFVLLAGGGLGVWALTSEDGKTHGTATTTDTVDPPPRARQLQAQAAPALRNLLEFSNPTLDADIARANTQLTQRAQSRYAQWLNSARREFPDPSDKVVADVRDTAVIAASDDRVSLLSLVKRVRTGNRPTTGLEQVRFTMVPQGATWLVDEFDIMTPDVAPWSLGAVPWPGLAARAPMDAARACLKEIQTFDHQVFDRDMAEILTCSTGNYKAQTERESQQIKTRIKKGRVVSTGTPLEAAVKPGATADQATVLLSVAVNAQGADGGRRVYGYWADMRREGGRWLLAKLDWLQ</sequence>
<keyword evidence="8" id="KW-1185">Reference proteome</keyword>
<evidence type="ECO:0000313" key="7">
    <source>
        <dbReference type="EMBL" id="MBA8955522.1"/>
    </source>
</evidence>
<keyword evidence="5" id="KW-0472">Membrane</keyword>
<keyword evidence="4" id="KW-0067">ATP-binding</keyword>
<reference evidence="7 8" key="1">
    <citation type="submission" date="2020-08" db="EMBL/GenBank/DDBJ databases">
        <title>Genomic Encyclopedia of Type Strains, Phase IV (KMG-IV): sequencing the most valuable type-strain genomes for metagenomic binning, comparative biology and taxonomic classification.</title>
        <authorList>
            <person name="Goeker M."/>
        </authorList>
    </citation>
    <scope>NUCLEOTIDE SEQUENCE [LARGE SCALE GENOMIC DNA]</scope>
    <source>
        <strain evidence="7 8">DSM 44197</strain>
    </source>
</reference>